<evidence type="ECO:0000256" key="2">
    <source>
        <dbReference type="SAM" id="MobiDB-lite"/>
    </source>
</evidence>
<dbReference type="Proteomes" id="UP000230066">
    <property type="component" value="Unassembled WGS sequence"/>
</dbReference>
<keyword evidence="5" id="KW-1185">Reference proteome</keyword>
<feature type="compositionally biased region" description="Low complexity" evidence="2">
    <location>
        <begin position="980"/>
        <end position="996"/>
    </location>
</feature>
<feature type="region of interest" description="Disordered" evidence="2">
    <location>
        <begin position="943"/>
        <end position="1000"/>
    </location>
</feature>
<dbReference type="AlphaFoldDB" id="A0A4E0RJM8"/>
<feature type="region of interest" description="Disordered" evidence="2">
    <location>
        <begin position="585"/>
        <end position="608"/>
    </location>
</feature>
<organism evidence="4 5">
    <name type="scientific">Fasciola hepatica</name>
    <name type="common">Liver fluke</name>
    <dbReference type="NCBI Taxonomy" id="6192"/>
    <lineage>
        <taxon>Eukaryota</taxon>
        <taxon>Metazoa</taxon>
        <taxon>Spiralia</taxon>
        <taxon>Lophotrochozoa</taxon>
        <taxon>Platyhelminthes</taxon>
        <taxon>Trematoda</taxon>
        <taxon>Digenea</taxon>
        <taxon>Plagiorchiida</taxon>
        <taxon>Echinostomata</taxon>
        <taxon>Echinostomatoidea</taxon>
        <taxon>Fasciolidae</taxon>
        <taxon>Fasciola</taxon>
    </lineage>
</organism>
<evidence type="ECO:0000313" key="4">
    <source>
        <dbReference type="EMBL" id="THD27603.1"/>
    </source>
</evidence>
<comment type="caution">
    <text evidence="4">The sequence shown here is derived from an EMBL/GenBank/DDBJ whole genome shotgun (WGS) entry which is preliminary data.</text>
</comment>
<dbReference type="SUPFAM" id="SSF49899">
    <property type="entry name" value="Concanavalin A-like lectins/glucanases"/>
    <property type="match status" value="1"/>
</dbReference>
<dbReference type="Pfam" id="PF00337">
    <property type="entry name" value="Gal-bind_lectin"/>
    <property type="match status" value="1"/>
</dbReference>
<dbReference type="EMBL" id="JXXN02000372">
    <property type="protein sequence ID" value="THD27603.1"/>
    <property type="molecule type" value="Genomic_DNA"/>
</dbReference>
<dbReference type="Gene3D" id="2.60.120.200">
    <property type="match status" value="1"/>
</dbReference>
<evidence type="ECO:0000313" key="5">
    <source>
        <dbReference type="Proteomes" id="UP000230066"/>
    </source>
</evidence>
<feature type="region of interest" description="Disordered" evidence="2">
    <location>
        <begin position="305"/>
        <end position="392"/>
    </location>
</feature>
<dbReference type="InterPro" id="IPR013320">
    <property type="entry name" value="ConA-like_dom_sf"/>
</dbReference>
<protein>
    <recommendedName>
        <fullName evidence="3">Galectin domain-containing protein</fullName>
    </recommendedName>
</protein>
<proteinExistence type="predicted"/>
<accession>A0A4E0RJM8</accession>
<feature type="domain" description="Galectin" evidence="3">
    <location>
        <begin position="1"/>
        <end position="173"/>
    </location>
</feature>
<sequence length="1019" mass="114595">MLSDDLSNLVFNNEPVSTKRRRAENRQAAFVMHTEKPLPRLEAIYQMIVDFLSDHMACDPGKLPKEVIPEDNVTEVLPVVTTQPLQIILETSGSWDVNAVSPVSSTSSHGTTAKRFGYRTGEDFFCTILVHPEHFEIRLNDMPFASSEHLVPVSSIHAIQVDGDATISTICFGHPMAIEKHNRDPHESSVAQNLADQDKGVPSIIECRMAMDKELQAAYMRDSTKDLRKMGAEFSRSAFELFTPDEEKPKEENYISELPGLKRATSYQLVFDVDDSDLDETDQPNLLKNDRLTKSQFNLNHMKPYSLCEDKNEGPQGKVNQSYKPRRSLKRNPQGVARKVNARRDEAQRTVATPSGNESVPPSVVRRPSLNSQLSDKLNHRPPVSASNMSSSSVRKLLSRSQQNIPLVTEETQVGTEVRLRPAYRPLLPYEDEQMEQLTDEESQISVPSYRPLFRGGKQTKPYPYPTAPQDQQRSQTLDLHMDRQMDHVNGSDPRRATYAGVQNPINPVIIRSPLTLLDQQWDQVLPVIPNPPDLLRRTDEHSHVSPENTMSSNSEENYPPYLHWYTQMKQSSKRVSMIICDDPGPIGSDHEHTRPMPPNYSNNPTKELDSEELQKPTFPLSPVITNGSIHSTRMDVTLTKTKQMDGADKLESHDADKSSNFNDGYVLRTSTIASNGHLKYENEKNPEEPILLIDCIPMDADICVVQQPMEAWPAKSNSPEIAQVVQPWANRMSLQLESHTFSHPVEGVIPPKEIEDDTESLMSTMTMRSDYGILSSAFDDPVEVPGHSVHDPRTLDGPAVERQVNPQPASKETEVQHVLPPPRNCIVQKHQKELNSREIVSVPRNPHDSYESQGPNSAPIIFKRSTTKVTRPPQRSVNDLNRVQPQKEFVPEISEIMNFKMTKGAEKSTEQEIPEKVAISTDKLSSVPKLFRGLQSRRSFLNGKWTPKPNRKSDGTEKYSTADVKSAAAKGQPTDPAANGVNSNDNDNVNRTTSNDGIKQFVQSPKKWFTRKLTGVKL</sequence>
<reference evidence="4" key="1">
    <citation type="submission" date="2019-03" db="EMBL/GenBank/DDBJ databases">
        <title>Improved annotation for the trematode Fasciola hepatica.</title>
        <authorList>
            <person name="Choi Y.-J."/>
            <person name="Martin J."/>
            <person name="Mitreva M."/>
        </authorList>
    </citation>
    <scope>NUCLEOTIDE SEQUENCE [LARGE SCALE GENOMIC DNA]</scope>
</reference>
<name>A0A4E0RJM8_FASHE</name>
<evidence type="ECO:0000259" key="3">
    <source>
        <dbReference type="PROSITE" id="PS51304"/>
    </source>
</evidence>
<feature type="compositionally biased region" description="Polar residues" evidence="2">
    <location>
        <begin position="350"/>
        <end position="360"/>
    </location>
</feature>
<keyword evidence="1" id="KW-0430">Lectin</keyword>
<evidence type="ECO:0000256" key="1">
    <source>
        <dbReference type="ARBA" id="ARBA00022734"/>
    </source>
</evidence>
<dbReference type="InterPro" id="IPR001079">
    <property type="entry name" value="Galectin_CRD"/>
</dbReference>
<dbReference type="PROSITE" id="PS51304">
    <property type="entry name" value="GALECTIN"/>
    <property type="match status" value="1"/>
</dbReference>
<dbReference type="GO" id="GO:0030246">
    <property type="term" value="F:carbohydrate binding"/>
    <property type="evidence" value="ECO:0007669"/>
    <property type="project" value="UniProtKB-KW"/>
</dbReference>
<gene>
    <name evidence="4" type="ORF">D915_001579</name>
</gene>